<evidence type="ECO:0000256" key="1">
    <source>
        <dbReference type="SAM" id="Coils"/>
    </source>
</evidence>
<reference evidence="4" key="1">
    <citation type="submission" date="2020-05" db="EMBL/GenBank/DDBJ databases">
        <title>Phylogenomic resolution of chytrid fungi.</title>
        <authorList>
            <person name="Stajich J.E."/>
            <person name="Amses K."/>
            <person name="Simmons R."/>
            <person name="Seto K."/>
            <person name="Myers J."/>
            <person name="Bonds A."/>
            <person name="Quandt C.A."/>
            <person name="Barry K."/>
            <person name="Liu P."/>
            <person name="Grigoriev I."/>
            <person name="Longcore J.E."/>
            <person name="James T.Y."/>
        </authorList>
    </citation>
    <scope>NUCLEOTIDE SEQUENCE</scope>
    <source>
        <strain evidence="4">PLAUS21</strain>
    </source>
</reference>
<dbReference type="AlphaFoldDB" id="A0AAD5Y2N9"/>
<dbReference type="Gene3D" id="2.60.120.650">
    <property type="entry name" value="Cupin"/>
    <property type="match status" value="1"/>
</dbReference>
<gene>
    <name evidence="4" type="ORF">HK103_005582</name>
</gene>
<dbReference type="Pfam" id="PF13621">
    <property type="entry name" value="Cupin_8"/>
    <property type="match status" value="1"/>
</dbReference>
<dbReference type="InterPro" id="IPR003347">
    <property type="entry name" value="JmjC_dom"/>
</dbReference>
<sequence>MKMKIEYTGFHPTPNWKIPKVDVSIDPLEFFEKFIKTRTPCILTGFPADLDWLTLDNLNESCGDKVVQVEKKKDGTFGHGNTRIKMKFSEFVDELPKGNLYLTTQYEEEDIDEEEDIESDSEPDAEEVEAESQLIKSFAAPPLDSMLPDIPYSLEIFSGLILFQINLWIGMASEKGTSTGLHHDFHDNFYCLKQGKKRFTLFSPKDADKMYTTGTISRVFPNGLIEYANGEKVRADGAYLSDIARWKVEQAEFELENAPEEDKEELEKKLEELMDEMFQIEGGLAMDMEEYDEKGNKRTLSTDSSNKKQKIQESDNPPSFSRVPVAVLEGKESKEFPLISKATKVVVELKEGETLLVS</sequence>
<feature type="coiled-coil region" evidence="1">
    <location>
        <begin position="256"/>
        <end position="283"/>
    </location>
</feature>
<evidence type="ECO:0000259" key="3">
    <source>
        <dbReference type="PROSITE" id="PS51184"/>
    </source>
</evidence>
<feature type="domain" description="JmjC" evidence="3">
    <location>
        <begin position="130"/>
        <end position="358"/>
    </location>
</feature>
<dbReference type="EMBL" id="JADGKB010000052">
    <property type="protein sequence ID" value="KAJ3256327.1"/>
    <property type="molecule type" value="Genomic_DNA"/>
</dbReference>
<evidence type="ECO:0000256" key="2">
    <source>
        <dbReference type="SAM" id="MobiDB-lite"/>
    </source>
</evidence>
<dbReference type="PROSITE" id="PS51184">
    <property type="entry name" value="JMJC"/>
    <property type="match status" value="1"/>
</dbReference>
<dbReference type="PANTHER" id="PTHR12461">
    <property type="entry name" value="HYPOXIA-INDUCIBLE FACTOR 1 ALPHA INHIBITOR-RELATED"/>
    <property type="match status" value="1"/>
</dbReference>
<name>A0AAD5Y2N9_9FUNG</name>
<protein>
    <recommendedName>
        <fullName evidence="3">JmjC domain-containing protein</fullName>
    </recommendedName>
</protein>
<comment type="caution">
    <text evidence="4">The sequence shown here is derived from an EMBL/GenBank/DDBJ whole genome shotgun (WGS) entry which is preliminary data.</text>
</comment>
<keyword evidence="5" id="KW-1185">Reference proteome</keyword>
<feature type="region of interest" description="Disordered" evidence="2">
    <location>
        <begin position="293"/>
        <end position="323"/>
    </location>
</feature>
<dbReference type="InterPro" id="IPR041667">
    <property type="entry name" value="Cupin_8"/>
</dbReference>
<dbReference type="Proteomes" id="UP001210925">
    <property type="component" value="Unassembled WGS sequence"/>
</dbReference>
<organism evidence="4 5">
    <name type="scientific">Boothiomyces macroporosus</name>
    <dbReference type="NCBI Taxonomy" id="261099"/>
    <lineage>
        <taxon>Eukaryota</taxon>
        <taxon>Fungi</taxon>
        <taxon>Fungi incertae sedis</taxon>
        <taxon>Chytridiomycota</taxon>
        <taxon>Chytridiomycota incertae sedis</taxon>
        <taxon>Chytridiomycetes</taxon>
        <taxon>Rhizophydiales</taxon>
        <taxon>Terramycetaceae</taxon>
        <taxon>Boothiomyces</taxon>
    </lineage>
</organism>
<evidence type="ECO:0000313" key="4">
    <source>
        <dbReference type="EMBL" id="KAJ3256327.1"/>
    </source>
</evidence>
<dbReference type="PANTHER" id="PTHR12461:SF100">
    <property type="entry name" value="JMJC DOMAIN-CONTAINING PROTEIN 4"/>
    <property type="match status" value="1"/>
</dbReference>
<evidence type="ECO:0000313" key="5">
    <source>
        <dbReference type="Proteomes" id="UP001210925"/>
    </source>
</evidence>
<accession>A0AAD5Y2N9</accession>
<proteinExistence type="predicted"/>
<dbReference type="SUPFAM" id="SSF51197">
    <property type="entry name" value="Clavaminate synthase-like"/>
    <property type="match status" value="1"/>
</dbReference>
<keyword evidence="1" id="KW-0175">Coiled coil</keyword>